<dbReference type="Pfam" id="PF08786">
    <property type="entry name" value="DcrB"/>
    <property type="match status" value="1"/>
</dbReference>
<evidence type="ECO:0000313" key="1">
    <source>
        <dbReference type="EMBL" id="KGM31958.1"/>
    </source>
</evidence>
<comment type="caution">
    <text evidence="1">The sequence shown here is derived from an EMBL/GenBank/DDBJ whole genome shotgun (WGS) entry which is preliminary data.</text>
</comment>
<evidence type="ECO:0000313" key="2">
    <source>
        <dbReference type="Proteomes" id="UP000029995"/>
    </source>
</evidence>
<dbReference type="Proteomes" id="UP000029995">
    <property type="component" value="Unassembled WGS sequence"/>
</dbReference>
<name>A0A0A0D262_9PROT</name>
<dbReference type="SUPFAM" id="SSF55724">
    <property type="entry name" value="Mog1p/PsbP-like"/>
    <property type="match status" value="1"/>
</dbReference>
<reference evidence="1 2" key="1">
    <citation type="submission" date="2014-01" db="EMBL/GenBank/DDBJ databases">
        <title>Genome sequence determination for a cystic fibrosis isolate, Inquilinus limosus.</title>
        <authorList>
            <person name="Pino M."/>
            <person name="Di Conza J."/>
            <person name="Gutkind G."/>
        </authorList>
    </citation>
    <scope>NUCLEOTIDE SEQUENCE [LARGE SCALE GENOMIC DNA]</scope>
    <source>
        <strain evidence="1 2">MP06</strain>
    </source>
</reference>
<dbReference type="InterPro" id="IPR016123">
    <property type="entry name" value="Mog1/PsbP_a/b/a-sand"/>
</dbReference>
<dbReference type="AlphaFoldDB" id="A0A0A0D262"/>
<dbReference type="OrthoDB" id="7567255at2"/>
<dbReference type="EMBL" id="JANX01000402">
    <property type="protein sequence ID" value="KGM31958.1"/>
    <property type="molecule type" value="Genomic_DNA"/>
</dbReference>
<dbReference type="InterPro" id="IPR014894">
    <property type="entry name" value="DcrB/EagT6"/>
</dbReference>
<proteinExistence type="predicted"/>
<evidence type="ECO:0008006" key="3">
    <source>
        <dbReference type="Google" id="ProtNLM"/>
    </source>
</evidence>
<dbReference type="Gene3D" id="3.40.1000.10">
    <property type="entry name" value="Mog1/PsbP, alpha/beta/alpha sandwich"/>
    <property type="match status" value="1"/>
</dbReference>
<organism evidence="1 2">
    <name type="scientific">Inquilinus limosus MP06</name>
    <dbReference type="NCBI Taxonomy" id="1398085"/>
    <lineage>
        <taxon>Bacteria</taxon>
        <taxon>Pseudomonadati</taxon>
        <taxon>Pseudomonadota</taxon>
        <taxon>Alphaproteobacteria</taxon>
        <taxon>Rhodospirillales</taxon>
        <taxon>Rhodospirillaceae</taxon>
        <taxon>Inquilinus</taxon>
    </lineage>
</organism>
<gene>
    <name evidence="1" type="ORF">P409_24185</name>
</gene>
<dbReference type="RefSeq" id="WP_034844671.1">
    <property type="nucleotide sequence ID" value="NZ_JANX01000402.1"/>
</dbReference>
<protein>
    <recommendedName>
        <fullName evidence="3">DUF1795 domain-containing protein</fullName>
    </recommendedName>
</protein>
<sequence>MAQTSVNRDFSVSVPDDWTDRTMTIFAAPAKAGQAVTPNILVASDRVKPGEDLSAFVSRQVHDLKHRAQDFRLKLQREGVLDGRDCIEIVFRWNSVEQGFLQQRQVYAMIDDARVMTITNTARESEFEAADQTFQRILGTFSWARPAAG</sequence>
<accession>A0A0A0D262</accession>